<evidence type="ECO:0000313" key="2">
    <source>
        <dbReference type="EMBL" id="MEQ2200571.1"/>
    </source>
</evidence>
<accession>A0ABV0QYR0</accession>
<feature type="compositionally biased region" description="Basic and acidic residues" evidence="1">
    <location>
        <begin position="491"/>
        <end position="515"/>
    </location>
</feature>
<sequence length="786" mass="88312">TRNDLAEVVALLKTQIDPELLKKDLEQKSKLEGETDKDKGQTVEVLFLHVVHEMTVGWFPSLLTCTLLISVITGIQTETSSFMYCFQGDTKKTEDTSDEDHKEMNEVTQNSELKPEPKLSLNGVIEAKLEPELTSENINTKAQSIKEEPVEAADSKSTLNEPALPCVAVKGEEVRKGSSEEIQHPTKNDQQAKIPLKKRGMKFSEDFGEKNGAITTQNLSVPESNPEQKIQRVNDQVNGEVLPQADKDAKEQTSKDKSRENIPPAADEVKLLQGESTKTEEKQTKNREAHKPSQELTSVCKDVEKSSNLEEKINQSKSADGKGSSTIKSTTVKETHKVKSDKLNHDVKSDESAKMEMSVHKSDSSETRERLESIKINEKGPAEEKGPIEEKKGPIEEKEKGPADKEPAEKPKATTIQCADAKRDTMFITDKSGERRESPHIKDKSESCKQNKKSDDIKEMSSENPKDVKKDLNCKNGTICDFRPTEEEESADKHKLLKMQDDYKTGKNSEHKTLKACEQTDEPSTPAEKKKASKETESEKKEKEEKKVLSKETTAERLSSENKKDANKASKYDSENKNISHLKGKDGDSLTDDPQKSEVDQETQKQYKTSTNHKEPSPTNSSKDSESSKETKEKQTKGAASDAPAEKDCETKHEVVQNGGNAATEGGTRQRNKPLVHRRRAELQREERQGDSETDTNTGRCLRRSPRISRPSQKAVEVQDKKTEKPQAAPLPQKREDEKDDKREDEEETEVKTVQKKPKEKKVNQESQPKPKVRPVYVYCIISDHF</sequence>
<feature type="compositionally biased region" description="Polar residues" evidence="1">
    <location>
        <begin position="213"/>
        <end position="237"/>
    </location>
</feature>
<feature type="compositionally biased region" description="Basic and acidic residues" evidence="1">
    <location>
        <begin position="623"/>
        <end position="636"/>
    </location>
</feature>
<feature type="region of interest" description="Disordered" evidence="1">
    <location>
        <begin position="175"/>
        <end position="774"/>
    </location>
</feature>
<feature type="compositionally biased region" description="Polar residues" evidence="1">
    <location>
        <begin position="315"/>
        <end position="330"/>
    </location>
</feature>
<feature type="compositionally biased region" description="Basic and acidic residues" evidence="1">
    <location>
        <begin position="175"/>
        <end position="187"/>
    </location>
</feature>
<feature type="compositionally biased region" description="Basic and acidic residues" evidence="1">
    <location>
        <begin position="733"/>
        <end position="742"/>
    </location>
</feature>
<feature type="compositionally biased region" description="Basic and acidic residues" evidence="1">
    <location>
        <begin position="245"/>
        <end position="260"/>
    </location>
</feature>
<proteinExistence type="predicted"/>
<dbReference type="EMBL" id="JAHRIN010026229">
    <property type="protein sequence ID" value="MEQ2200571.1"/>
    <property type="molecule type" value="Genomic_DNA"/>
</dbReference>
<dbReference type="Proteomes" id="UP001434883">
    <property type="component" value="Unassembled WGS sequence"/>
</dbReference>
<comment type="caution">
    <text evidence="2">The sequence shown here is derived from an EMBL/GenBank/DDBJ whole genome shotgun (WGS) entry which is preliminary data.</text>
</comment>
<feature type="compositionally biased region" description="Basic and acidic residues" evidence="1">
    <location>
        <begin position="301"/>
        <end position="314"/>
    </location>
</feature>
<feature type="compositionally biased region" description="Basic residues" evidence="1">
    <location>
        <begin position="670"/>
        <end position="680"/>
    </location>
</feature>
<evidence type="ECO:0000313" key="3">
    <source>
        <dbReference type="Proteomes" id="UP001434883"/>
    </source>
</evidence>
<protein>
    <submittedName>
        <fullName evidence="2">Uncharacterized protein</fullName>
    </submittedName>
</protein>
<name>A0ABV0QYR0_9TELE</name>
<gene>
    <name evidence="2" type="ORF">XENOCAPTIV_000265</name>
</gene>
<feature type="compositionally biased region" description="Basic and acidic residues" evidence="1">
    <location>
        <begin position="420"/>
        <end position="473"/>
    </location>
</feature>
<keyword evidence="3" id="KW-1185">Reference proteome</keyword>
<organism evidence="2 3">
    <name type="scientific">Xenoophorus captivus</name>
    <dbReference type="NCBI Taxonomy" id="1517983"/>
    <lineage>
        <taxon>Eukaryota</taxon>
        <taxon>Metazoa</taxon>
        <taxon>Chordata</taxon>
        <taxon>Craniata</taxon>
        <taxon>Vertebrata</taxon>
        <taxon>Euteleostomi</taxon>
        <taxon>Actinopterygii</taxon>
        <taxon>Neopterygii</taxon>
        <taxon>Teleostei</taxon>
        <taxon>Neoteleostei</taxon>
        <taxon>Acanthomorphata</taxon>
        <taxon>Ovalentaria</taxon>
        <taxon>Atherinomorphae</taxon>
        <taxon>Cyprinodontiformes</taxon>
        <taxon>Goodeidae</taxon>
        <taxon>Xenoophorus</taxon>
    </lineage>
</organism>
<feature type="compositionally biased region" description="Basic and acidic residues" evidence="1">
    <location>
        <begin position="331"/>
        <end position="412"/>
    </location>
</feature>
<reference evidence="2 3" key="1">
    <citation type="submission" date="2021-06" db="EMBL/GenBank/DDBJ databases">
        <authorList>
            <person name="Palmer J.M."/>
        </authorList>
    </citation>
    <scope>NUCLEOTIDE SEQUENCE [LARGE SCALE GENOMIC DNA]</scope>
    <source>
        <strain evidence="2 3">XC_2019</strain>
        <tissue evidence="2">Muscle</tissue>
    </source>
</reference>
<feature type="compositionally biased region" description="Basic and acidic residues" evidence="1">
    <location>
        <begin position="681"/>
        <end position="691"/>
    </location>
</feature>
<evidence type="ECO:0000256" key="1">
    <source>
        <dbReference type="SAM" id="MobiDB-lite"/>
    </source>
</evidence>
<feature type="compositionally biased region" description="Basic and acidic residues" evidence="1">
    <location>
        <begin position="277"/>
        <end position="293"/>
    </location>
</feature>
<feature type="compositionally biased region" description="Basic and acidic residues" evidence="1">
    <location>
        <begin position="644"/>
        <end position="655"/>
    </location>
</feature>
<feature type="compositionally biased region" description="Basic and acidic residues" evidence="1">
    <location>
        <begin position="527"/>
        <end position="605"/>
    </location>
</feature>
<feature type="non-terminal residue" evidence="2">
    <location>
        <position position="1"/>
    </location>
</feature>